<dbReference type="Gene3D" id="1.20.1250.20">
    <property type="entry name" value="MFS general substrate transporter like domains"/>
    <property type="match status" value="1"/>
</dbReference>
<keyword evidence="1" id="KW-0472">Membrane</keyword>
<dbReference type="GeneID" id="100197779"/>
<feature type="transmembrane region" description="Helical" evidence="1">
    <location>
        <begin position="536"/>
        <end position="556"/>
    </location>
</feature>
<keyword evidence="1" id="KW-0812">Transmembrane</keyword>
<dbReference type="PANTHER" id="PTHR20765">
    <property type="entry name" value="SOLUTE CARRIER FAMILY 43 MEMBER 3-RELATED"/>
    <property type="match status" value="1"/>
</dbReference>
<dbReference type="Pfam" id="PF07690">
    <property type="entry name" value="MFS_1"/>
    <property type="match status" value="1"/>
</dbReference>
<feature type="transmembrane region" description="Helical" evidence="1">
    <location>
        <begin position="190"/>
        <end position="210"/>
    </location>
</feature>
<feature type="transmembrane region" description="Helical" evidence="1">
    <location>
        <begin position="504"/>
        <end position="529"/>
    </location>
</feature>
<reference evidence="3" key="1">
    <citation type="submission" date="2025-08" db="UniProtKB">
        <authorList>
            <consortium name="RefSeq"/>
        </authorList>
    </citation>
    <scope>IDENTIFICATION</scope>
</reference>
<evidence type="ECO:0000313" key="2">
    <source>
        <dbReference type="Proteomes" id="UP001652625"/>
    </source>
</evidence>
<gene>
    <name evidence="3" type="primary">LOC100197779</name>
</gene>
<feature type="transmembrane region" description="Helical" evidence="1">
    <location>
        <begin position="158"/>
        <end position="178"/>
    </location>
</feature>
<feature type="transmembrane region" description="Helical" evidence="1">
    <location>
        <begin position="105"/>
        <end position="125"/>
    </location>
</feature>
<accession>A0ABM4CVU5</accession>
<evidence type="ECO:0000256" key="1">
    <source>
        <dbReference type="SAM" id="Phobius"/>
    </source>
</evidence>
<sequence>MYKSTKKHKLGFIKMLHFNWNGKFYSIILFVALLLEILACGGVVFGWASIVVIFKARHYFFDMCTVSLGNNNNLPSNISDKNNTTSSSAVYFILNCSKQDDKLNLVFTITMAFMCISQFPAGLFLDKFGPRVTRIVGGPIFIIGCLGLAFITEDNENYLFPSFIAIVIGGVFLSLSIYQISNTVLWRKRAIVMCSLNGGFDSSAVVFLIFKLIYDTGVQFSTILYIYSGLSLLLITFVTVFLVPSQIKLKKWSIEEEHYYETSINDCIVPKKTIYASKINSAFERTGSNVSITSSHQVPSCQQVPASLQMTSSQEILSSQQTPSLQQMSLCQQIPSSQQLPSSQQTVYNFSVEKTENLTLDVSTLSSANGSILIETQNIPPSVFRSIFSPLYMIEMICLLSINLKLQCYIGSLQLNLEKLAQNNLLEVSKYINIFGYLQFCGIVITPFIGLTFRRLKNSEKQSLKKEEIFVSDLRSSIAPYCILNFLGMIFCLFDLINSMKLQIPSYILCAIVRGFLYANHTTFIGIAFPPSQFGTLFGLSLLLAGVFALLQYALFHLTNHALGGKPFWSNLILLLLVSLGNAYPLYVWLYCRKKESFSNKSSVSTIKHSVAIEE</sequence>
<organism evidence="2 3">
    <name type="scientific">Hydra vulgaris</name>
    <name type="common">Hydra</name>
    <name type="synonym">Hydra attenuata</name>
    <dbReference type="NCBI Taxonomy" id="6087"/>
    <lineage>
        <taxon>Eukaryota</taxon>
        <taxon>Metazoa</taxon>
        <taxon>Cnidaria</taxon>
        <taxon>Hydrozoa</taxon>
        <taxon>Hydroidolina</taxon>
        <taxon>Anthoathecata</taxon>
        <taxon>Aplanulata</taxon>
        <taxon>Hydridae</taxon>
        <taxon>Hydra</taxon>
    </lineage>
</organism>
<proteinExistence type="predicted"/>
<dbReference type="InterPro" id="IPR027197">
    <property type="entry name" value="SLC43A3"/>
</dbReference>
<dbReference type="SUPFAM" id="SSF103473">
    <property type="entry name" value="MFS general substrate transporter"/>
    <property type="match status" value="1"/>
</dbReference>
<feature type="transmembrane region" description="Helical" evidence="1">
    <location>
        <begin position="474"/>
        <end position="498"/>
    </location>
</feature>
<feature type="transmembrane region" description="Helical" evidence="1">
    <location>
        <begin position="132"/>
        <end position="152"/>
    </location>
</feature>
<feature type="transmembrane region" description="Helical" evidence="1">
    <location>
        <begin position="568"/>
        <end position="592"/>
    </location>
</feature>
<dbReference type="InterPro" id="IPR011701">
    <property type="entry name" value="MFS"/>
</dbReference>
<dbReference type="RefSeq" id="XP_065666058.1">
    <property type="nucleotide sequence ID" value="XM_065809986.1"/>
</dbReference>
<dbReference type="Proteomes" id="UP001652625">
    <property type="component" value="Chromosome 11"/>
</dbReference>
<feature type="transmembrane region" description="Helical" evidence="1">
    <location>
        <begin position="24"/>
        <end position="54"/>
    </location>
</feature>
<feature type="transmembrane region" description="Helical" evidence="1">
    <location>
        <begin position="222"/>
        <end position="243"/>
    </location>
</feature>
<protein>
    <submittedName>
        <fullName evidence="3">Equilibrative nucleobase transporter 1 isoform X3</fullName>
    </submittedName>
</protein>
<name>A0ABM4CVU5_HYDVU</name>
<dbReference type="InterPro" id="IPR036259">
    <property type="entry name" value="MFS_trans_sf"/>
</dbReference>
<dbReference type="PANTHER" id="PTHR20765:SF1">
    <property type="entry name" value="EQUILIBRATIVE NUCLEOBASE TRANSPORTER 1"/>
    <property type="match status" value="1"/>
</dbReference>
<keyword evidence="2" id="KW-1185">Reference proteome</keyword>
<keyword evidence="1" id="KW-1133">Transmembrane helix</keyword>
<evidence type="ECO:0000313" key="3">
    <source>
        <dbReference type="RefSeq" id="XP_065666058.1"/>
    </source>
</evidence>
<feature type="transmembrane region" description="Helical" evidence="1">
    <location>
        <begin position="432"/>
        <end position="453"/>
    </location>
</feature>